<sequence length="359" mass="40705">MEKKILNKIPTNIITGFLGVGKTTTILHILKHKPADERWLVIVNEFGDVSIDHIPMEGQSQGQEMAVRYVAGGCICCTANLPLQTTLTQSIRQVKPHRILIEPTGIAHPEAIIDLLQGEFLSKVIDLRATICLVNPIQLMNDKYFDDEVYQDQITLADVLVANKADLAGDELLQKFAKWAQALFPPKVMIAAVEKGEIDLDWLDIEPYPHRKAVYMNAHSNQLENVQIIENQEESLQPLPNKPIKREGRALGTFGCGWVFHPDEIFSKNQLLAWIDSLKGFERIKGVFRIGEKNWIFINKTTDEPANECSIAYRKDSRIEIISLKPATWSLIEKQLLDCRKSDPNQVDIPSFKMPFNLK</sequence>
<evidence type="ECO:0000259" key="1">
    <source>
        <dbReference type="Pfam" id="PF02492"/>
    </source>
</evidence>
<protein>
    <submittedName>
        <fullName evidence="2">GTP-binding protein</fullName>
    </submittedName>
</protein>
<dbReference type="PANTHER" id="PTHR13748">
    <property type="entry name" value="COBW-RELATED"/>
    <property type="match status" value="1"/>
</dbReference>
<evidence type="ECO:0000313" key="2">
    <source>
        <dbReference type="EMBL" id="MDI9860245.1"/>
    </source>
</evidence>
<reference evidence="2 3" key="1">
    <citation type="submission" date="2023-05" db="EMBL/GenBank/DDBJ databases">
        <title>Novel species of genus Flectobacillus isolated from stream in China.</title>
        <authorList>
            <person name="Lu H."/>
        </authorList>
    </citation>
    <scope>NUCLEOTIDE SEQUENCE [LARGE SCALE GENOMIC DNA]</scope>
    <source>
        <strain evidence="2 3">KCTC 42575</strain>
    </source>
</reference>
<proteinExistence type="predicted"/>
<gene>
    <name evidence="2" type="ORF">QM524_13585</name>
</gene>
<feature type="domain" description="CobW/HypB/UreG nucleotide-binding" evidence="1">
    <location>
        <begin position="10"/>
        <end position="185"/>
    </location>
</feature>
<organism evidence="2 3">
    <name type="scientific">Flectobacillus roseus</name>
    <dbReference type="NCBI Taxonomy" id="502259"/>
    <lineage>
        <taxon>Bacteria</taxon>
        <taxon>Pseudomonadati</taxon>
        <taxon>Bacteroidota</taxon>
        <taxon>Cytophagia</taxon>
        <taxon>Cytophagales</taxon>
        <taxon>Flectobacillaceae</taxon>
        <taxon>Flectobacillus</taxon>
    </lineage>
</organism>
<comment type="caution">
    <text evidence="2">The sequence shown here is derived from an EMBL/GenBank/DDBJ whole genome shotgun (WGS) entry which is preliminary data.</text>
</comment>
<dbReference type="SUPFAM" id="SSF52540">
    <property type="entry name" value="P-loop containing nucleoside triphosphate hydrolases"/>
    <property type="match status" value="1"/>
</dbReference>
<evidence type="ECO:0000313" key="3">
    <source>
        <dbReference type="Proteomes" id="UP001236507"/>
    </source>
</evidence>
<dbReference type="EMBL" id="JASHIF010000010">
    <property type="protein sequence ID" value="MDI9860245.1"/>
    <property type="molecule type" value="Genomic_DNA"/>
</dbReference>
<accession>A0ABT6Y9M8</accession>
<name>A0ABT6Y9M8_9BACT</name>
<dbReference type="Pfam" id="PF02492">
    <property type="entry name" value="cobW"/>
    <property type="match status" value="1"/>
</dbReference>
<dbReference type="Proteomes" id="UP001236507">
    <property type="component" value="Unassembled WGS sequence"/>
</dbReference>
<dbReference type="InterPro" id="IPR027417">
    <property type="entry name" value="P-loop_NTPase"/>
</dbReference>
<dbReference type="PANTHER" id="PTHR13748:SF46">
    <property type="entry name" value="ZINC CHAPERONE YEIR"/>
    <property type="match status" value="1"/>
</dbReference>
<dbReference type="Gene3D" id="3.40.50.300">
    <property type="entry name" value="P-loop containing nucleotide triphosphate hydrolases"/>
    <property type="match status" value="1"/>
</dbReference>
<dbReference type="CDD" id="cd03112">
    <property type="entry name" value="CobW-like"/>
    <property type="match status" value="1"/>
</dbReference>
<dbReference type="InterPro" id="IPR051316">
    <property type="entry name" value="Zinc-reg_GTPase_activator"/>
</dbReference>
<keyword evidence="3" id="KW-1185">Reference proteome</keyword>
<dbReference type="RefSeq" id="WP_283345020.1">
    <property type="nucleotide sequence ID" value="NZ_JASHIF010000010.1"/>
</dbReference>
<dbReference type="InterPro" id="IPR003495">
    <property type="entry name" value="CobW/HypB/UreG_nucleotide-bd"/>
</dbReference>